<evidence type="ECO:0000313" key="14">
    <source>
        <dbReference type="EMBL" id="KAL3799154.1"/>
    </source>
</evidence>
<sequence>AKKNSFTSLQSVMDSVANLAILDYSSKRRNAKHYPQKSRHPKTPGVTSDTPNPSFHDRKTRHGSRGCQERNESAAPSSKSLVLKEMKQHLFLLFHAQKCPLDEDTACPAMPQCAEAKRIWKHIATCQNKTCSYCYPSRYVLTHYRECKDAMCQICGPVRGEIQRRRQQGQISKTNTGTFSTSPSTTTPNIKEYTGVAVTPDPNHMPTLTVAICRSADNVGRIIPVRRGSFSSYSSVSGCSSAFSSNLSTRSCAPSNRSAGSGHPPRAPWGGIKCRDNLGIAHFSKDNKKEP</sequence>
<dbReference type="PANTHER" id="PTHR13808:SF1">
    <property type="entry name" value="HISTONE ACETYLTRANSFERASE"/>
    <property type="match status" value="1"/>
</dbReference>
<feature type="compositionally biased region" description="Polar residues" evidence="12">
    <location>
        <begin position="250"/>
        <end position="259"/>
    </location>
</feature>
<name>A0ABD3QH92_9STRA</name>
<dbReference type="SUPFAM" id="SSF57933">
    <property type="entry name" value="TAZ domain"/>
    <property type="match status" value="1"/>
</dbReference>
<evidence type="ECO:0000256" key="2">
    <source>
        <dbReference type="ARBA" id="ARBA00013184"/>
    </source>
</evidence>
<evidence type="ECO:0000256" key="9">
    <source>
        <dbReference type="ARBA" id="ARBA00023163"/>
    </source>
</evidence>
<protein>
    <recommendedName>
        <fullName evidence="2">histone acetyltransferase</fullName>
        <ecNumber evidence="2">2.3.1.48</ecNumber>
    </recommendedName>
</protein>
<feature type="region of interest" description="Disordered" evidence="12">
    <location>
        <begin position="166"/>
        <end position="186"/>
    </location>
</feature>
<feature type="region of interest" description="Disordered" evidence="12">
    <location>
        <begin position="27"/>
        <end position="80"/>
    </location>
</feature>
<dbReference type="Proteomes" id="UP001516023">
    <property type="component" value="Unassembled WGS sequence"/>
</dbReference>
<dbReference type="AlphaFoldDB" id="A0ABD3QH92"/>
<dbReference type="InterPro" id="IPR000197">
    <property type="entry name" value="Znf_TAZ"/>
</dbReference>
<dbReference type="SMART" id="SM00551">
    <property type="entry name" value="ZnF_TAZ"/>
    <property type="match status" value="1"/>
</dbReference>
<feature type="non-terminal residue" evidence="14">
    <location>
        <position position="1"/>
    </location>
</feature>
<evidence type="ECO:0000256" key="7">
    <source>
        <dbReference type="ARBA" id="ARBA00022853"/>
    </source>
</evidence>
<dbReference type="EC" id="2.3.1.48" evidence="2"/>
<accession>A0ABD3QH92</accession>
<proteinExistence type="predicted"/>
<evidence type="ECO:0000256" key="6">
    <source>
        <dbReference type="ARBA" id="ARBA00022833"/>
    </source>
</evidence>
<keyword evidence="7" id="KW-0156">Chromatin regulator</keyword>
<keyword evidence="9" id="KW-0804">Transcription</keyword>
<dbReference type="PANTHER" id="PTHR13808">
    <property type="entry name" value="CBP/P300-RELATED"/>
    <property type="match status" value="1"/>
</dbReference>
<dbReference type="EMBL" id="JABMIG020000041">
    <property type="protein sequence ID" value="KAL3799154.1"/>
    <property type="molecule type" value="Genomic_DNA"/>
</dbReference>
<evidence type="ECO:0000256" key="8">
    <source>
        <dbReference type="ARBA" id="ARBA00023015"/>
    </source>
</evidence>
<keyword evidence="5" id="KW-0863">Zinc-finger</keyword>
<evidence type="ECO:0000313" key="15">
    <source>
        <dbReference type="Proteomes" id="UP001516023"/>
    </source>
</evidence>
<feature type="compositionally biased region" description="Basic residues" evidence="12">
    <location>
        <begin position="27"/>
        <end position="42"/>
    </location>
</feature>
<keyword evidence="15" id="KW-1185">Reference proteome</keyword>
<evidence type="ECO:0000256" key="4">
    <source>
        <dbReference type="ARBA" id="ARBA00022723"/>
    </source>
</evidence>
<dbReference type="InterPro" id="IPR013178">
    <property type="entry name" value="Histone_AcTrfase_Rtt109/CBP"/>
</dbReference>
<dbReference type="GO" id="GO:0008270">
    <property type="term" value="F:zinc ion binding"/>
    <property type="evidence" value="ECO:0007669"/>
    <property type="project" value="UniProtKB-KW"/>
</dbReference>
<feature type="domain" description="TAZ-type" evidence="13">
    <location>
        <begin position="75"/>
        <end position="158"/>
    </location>
</feature>
<comment type="subcellular location">
    <subcellularLocation>
        <location evidence="1">Nucleus</location>
    </subcellularLocation>
</comment>
<gene>
    <name evidence="14" type="ORF">HJC23_002282</name>
</gene>
<dbReference type="PROSITE" id="PS50134">
    <property type="entry name" value="ZF_TAZ"/>
    <property type="match status" value="1"/>
</dbReference>
<evidence type="ECO:0000256" key="11">
    <source>
        <dbReference type="ARBA" id="ARBA00048017"/>
    </source>
</evidence>
<dbReference type="Pfam" id="PF02135">
    <property type="entry name" value="zf-TAZ"/>
    <property type="match status" value="1"/>
</dbReference>
<keyword evidence="6" id="KW-0862">Zinc</keyword>
<evidence type="ECO:0000256" key="1">
    <source>
        <dbReference type="ARBA" id="ARBA00004123"/>
    </source>
</evidence>
<evidence type="ECO:0000256" key="12">
    <source>
        <dbReference type="SAM" id="MobiDB-lite"/>
    </source>
</evidence>
<evidence type="ECO:0000259" key="13">
    <source>
        <dbReference type="PROSITE" id="PS50134"/>
    </source>
</evidence>
<dbReference type="GO" id="GO:0005634">
    <property type="term" value="C:nucleus"/>
    <property type="evidence" value="ECO:0007669"/>
    <property type="project" value="UniProtKB-SubCell"/>
</dbReference>
<evidence type="ECO:0000256" key="5">
    <source>
        <dbReference type="ARBA" id="ARBA00022771"/>
    </source>
</evidence>
<comment type="catalytic activity">
    <reaction evidence="11">
        <text>L-lysyl-[protein] + acetyl-CoA = N(6)-acetyl-L-lysyl-[protein] + CoA + H(+)</text>
        <dbReference type="Rhea" id="RHEA:45948"/>
        <dbReference type="Rhea" id="RHEA-COMP:9752"/>
        <dbReference type="Rhea" id="RHEA-COMP:10731"/>
        <dbReference type="ChEBI" id="CHEBI:15378"/>
        <dbReference type="ChEBI" id="CHEBI:29969"/>
        <dbReference type="ChEBI" id="CHEBI:57287"/>
        <dbReference type="ChEBI" id="CHEBI:57288"/>
        <dbReference type="ChEBI" id="CHEBI:61930"/>
        <dbReference type="EC" id="2.3.1.48"/>
    </reaction>
</comment>
<dbReference type="GO" id="GO:0004402">
    <property type="term" value="F:histone acetyltransferase activity"/>
    <property type="evidence" value="ECO:0007669"/>
    <property type="project" value="UniProtKB-ARBA"/>
</dbReference>
<reference evidence="14 15" key="1">
    <citation type="journal article" date="2020" name="G3 (Bethesda)">
        <title>Improved Reference Genome for Cyclotella cryptica CCMP332, a Model for Cell Wall Morphogenesis, Salinity Adaptation, and Lipid Production in Diatoms (Bacillariophyta).</title>
        <authorList>
            <person name="Roberts W.R."/>
            <person name="Downey K.M."/>
            <person name="Ruck E.C."/>
            <person name="Traller J.C."/>
            <person name="Alverson A.J."/>
        </authorList>
    </citation>
    <scope>NUCLEOTIDE SEQUENCE [LARGE SCALE GENOMIC DNA]</scope>
    <source>
        <strain evidence="14 15">CCMP332</strain>
    </source>
</reference>
<dbReference type="Gene3D" id="1.20.1020.10">
    <property type="entry name" value="TAZ domain"/>
    <property type="match status" value="1"/>
</dbReference>
<evidence type="ECO:0000256" key="10">
    <source>
        <dbReference type="ARBA" id="ARBA00023242"/>
    </source>
</evidence>
<keyword evidence="10" id="KW-0539">Nucleus</keyword>
<keyword evidence="3" id="KW-0808">Transferase</keyword>
<keyword evidence="4" id="KW-0479">Metal-binding</keyword>
<keyword evidence="8" id="KW-0805">Transcription regulation</keyword>
<comment type="caution">
    <text evidence="14">The sequence shown here is derived from an EMBL/GenBank/DDBJ whole genome shotgun (WGS) entry which is preliminary data.</text>
</comment>
<feature type="compositionally biased region" description="Low complexity" evidence="12">
    <location>
        <begin position="168"/>
        <end position="186"/>
    </location>
</feature>
<dbReference type="InterPro" id="IPR035898">
    <property type="entry name" value="TAZ_dom_sf"/>
</dbReference>
<evidence type="ECO:0000256" key="3">
    <source>
        <dbReference type="ARBA" id="ARBA00022679"/>
    </source>
</evidence>
<organism evidence="14 15">
    <name type="scientific">Cyclotella cryptica</name>
    <dbReference type="NCBI Taxonomy" id="29204"/>
    <lineage>
        <taxon>Eukaryota</taxon>
        <taxon>Sar</taxon>
        <taxon>Stramenopiles</taxon>
        <taxon>Ochrophyta</taxon>
        <taxon>Bacillariophyta</taxon>
        <taxon>Coscinodiscophyceae</taxon>
        <taxon>Thalassiosirophycidae</taxon>
        <taxon>Stephanodiscales</taxon>
        <taxon>Stephanodiscaceae</taxon>
        <taxon>Cyclotella</taxon>
    </lineage>
</organism>
<feature type="region of interest" description="Disordered" evidence="12">
    <location>
        <begin position="250"/>
        <end position="272"/>
    </location>
</feature>